<dbReference type="InterPro" id="IPR044917">
    <property type="entry name" value="PRIMPOL"/>
</dbReference>
<reference evidence="5" key="1">
    <citation type="journal article" date="2019" name="Sci. Rep.">
        <title>Draft genome of Tanacetum cinerariifolium, the natural source of mosquito coil.</title>
        <authorList>
            <person name="Yamashiro T."/>
            <person name="Shiraishi A."/>
            <person name="Satake H."/>
            <person name="Nakayama K."/>
        </authorList>
    </citation>
    <scope>NUCLEOTIDE SEQUENCE</scope>
</reference>
<dbReference type="EC" id="2.7.7.102" evidence="3"/>
<comment type="caution">
    <text evidence="5">The sequence shown here is derived from an EMBL/GenBank/DDBJ whole genome shotgun (WGS) entry which is preliminary data.</text>
</comment>
<dbReference type="GO" id="GO:0003682">
    <property type="term" value="F:chromatin binding"/>
    <property type="evidence" value="ECO:0007669"/>
    <property type="project" value="TreeGrafter"/>
</dbReference>
<evidence type="ECO:0000313" key="5">
    <source>
        <dbReference type="EMBL" id="GFA07072.1"/>
    </source>
</evidence>
<comment type="catalytic activity">
    <reaction evidence="2">
        <text>ssDNA + n NTP = ssDNA/pppN(pN)n-1 hybrid + (n-1) diphosphate.</text>
        <dbReference type="EC" id="2.7.7.102"/>
    </reaction>
</comment>
<dbReference type="PANTHER" id="PTHR31399">
    <property type="entry name" value="DNA-DIRECTED PRIMASE / POLYMERASE PROTEIN"/>
    <property type="match status" value="1"/>
</dbReference>
<dbReference type="PANTHER" id="PTHR31399:SF0">
    <property type="entry name" value="DNA-DIRECTED PRIMASE_POLYMERASE PROTEIN"/>
    <property type="match status" value="1"/>
</dbReference>
<protein>
    <recommendedName>
        <fullName evidence="1">DNA-directed primase/polymerase protein</fullName>
        <ecNumber evidence="3">2.7.7.102</ecNumber>
    </recommendedName>
</protein>
<dbReference type="GO" id="GO:0005634">
    <property type="term" value="C:nucleus"/>
    <property type="evidence" value="ECO:0007669"/>
    <property type="project" value="TreeGrafter"/>
</dbReference>
<dbReference type="EMBL" id="BKCJ010364375">
    <property type="protein sequence ID" value="GFA07072.1"/>
    <property type="molecule type" value="Genomic_DNA"/>
</dbReference>
<evidence type="ECO:0000256" key="2">
    <source>
        <dbReference type="ARBA" id="ARBA00044677"/>
    </source>
</evidence>
<dbReference type="GO" id="GO:0003887">
    <property type="term" value="F:DNA-directed DNA polymerase activity"/>
    <property type="evidence" value="ECO:0007669"/>
    <property type="project" value="UniProtKB-EC"/>
</dbReference>
<dbReference type="GO" id="GO:0006264">
    <property type="term" value="P:mitochondrial DNA replication"/>
    <property type="evidence" value="ECO:0007669"/>
    <property type="project" value="TreeGrafter"/>
</dbReference>
<dbReference type="GO" id="GO:0005759">
    <property type="term" value="C:mitochondrial matrix"/>
    <property type="evidence" value="ECO:0007669"/>
    <property type="project" value="TreeGrafter"/>
</dbReference>
<sequence length="91" mass="11006">MDIDTDENSDDDNHEDLDVQKKFDEFDDEIECESKIEDLKEKRDDIWATFPTQEEAMNYGKELVGIHIFSYHDYVSGQRRFLVSTYKEFWR</sequence>
<dbReference type="GO" id="GO:0042276">
    <property type="term" value="P:error-prone translesion synthesis"/>
    <property type="evidence" value="ECO:0007669"/>
    <property type="project" value="InterPro"/>
</dbReference>
<evidence type="ECO:0000256" key="1">
    <source>
        <dbReference type="ARBA" id="ARBA00026139"/>
    </source>
</evidence>
<evidence type="ECO:0000256" key="4">
    <source>
        <dbReference type="ARBA" id="ARBA00047303"/>
    </source>
</evidence>
<evidence type="ECO:0000256" key="3">
    <source>
        <dbReference type="ARBA" id="ARBA00044768"/>
    </source>
</evidence>
<dbReference type="GO" id="GO:0009411">
    <property type="term" value="P:response to UV"/>
    <property type="evidence" value="ECO:0007669"/>
    <property type="project" value="TreeGrafter"/>
</dbReference>
<comment type="catalytic activity">
    <reaction evidence="4">
        <text>DNA(n) + a 2'-deoxyribonucleoside 5'-triphosphate = DNA(n+1) + diphosphate</text>
        <dbReference type="Rhea" id="RHEA:22508"/>
        <dbReference type="Rhea" id="RHEA-COMP:17339"/>
        <dbReference type="Rhea" id="RHEA-COMP:17340"/>
        <dbReference type="ChEBI" id="CHEBI:33019"/>
        <dbReference type="ChEBI" id="CHEBI:61560"/>
        <dbReference type="ChEBI" id="CHEBI:173112"/>
        <dbReference type="EC" id="2.7.7.7"/>
    </reaction>
    <physiologicalReaction direction="left-to-right" evidence="4">
        <dbReference type="Rhea" id="RHEA:22509"/>
    </physiologicalReaction>
</comment>
<gene>
    <name evidence="5" type="ORF">Tci_579044</name>
</gene>
<organism evidence="5">
    <name type="scientific">Tanacetum cinerariifolium</name>
    <name type="common">Dalmatian daisy</name>
    <name type="synonym">Chrysanthemum cinerariifolium</name>
    <dbReference type="NCBI Taxonomy" id="118510"/>
    <lineage>
        <taxon>Eukaryota</taxon>
        <taxon>Viridiplantae</taxon>
        <taxon>Streptophyta</taxon>
        <taxon>Embryophyta</taxon>
        <taxon>Tracheophyta</taxon>
        <taxon>Spermatophyta</taxon>
        <taxon>Magnoliopsida</taxon>
        <taxon>eudicotyledons</taxon>
        <taxon>Gunneridae</taxon>
        <taxon>Pentapetalae</taxon>
        <taxon>asterids</taxon>
        <taxon>campanulids</taxon>
        <taxon>Asterales</taxon>
        <taxon>Asteraceae</taxon>
        <taxon>Asteroideae</taxon>
        <taxon>Anthemideae</taxon>
        <taxon>Anthemidinae</taxon>
        <taxon>Tanacetum</taxon>
    </lineage>
</organism>
<proteinExistence type="predicted"/>
<name>A0A699J2S0_TANCI</name>
<feature type="non-terminal residue" evidence="5">
    <location>
        <position position="91"/>
    </location>
</feature>
<accession>A0A699J2S0</accession>
<dbReference type="AlphaFoldDB" id="A0A699J2S0"/>
<dbReference type="GO" id="GO:0031297">
    <property type="term" value="P:replication fork processing"/>
    <property type="evidence" value="ECO:0007669"/>
    <property type="project" value="TreeGrafter"/>
</dbReference>